<name>A0A1I0JTD1_9FIRM</name>
<accession>A0A1I0JTD1</accession>
<evidence type="ECO:0000313" key="1">
    <source>
        <dbReference type="EMBL" id="SEU13713.1"/>
    </source>
</evidence>
<dbReference type="AlphaFoldDB" id="A0A1I0JTD1"/>
<organism evidence="1 2">
    <name type="scientific">Enterocloster lavalensis</name>
    <dbReference type="NCBI Taxonomy" id="460384"/>
    <lineage>
        <taxon>Bacteria</taxon>
        <taxon>Bacillati</taxon>
        <taxon>Bacillota</taxon>
        <taxon>Clostridia</taxon>
        <taxon>Lachnospirales</taxon>
        <taxon>Lachnospiraceae</taxon>
        <taxon>Enterocloster</taxon>
    </lineage>
</organism>
<proteinExistence type="predicted"/>
<evidence type="ECO:0000313" key="2">
    <source>
        <dbReference type="Proteomes" id="UP000198508"/>
    </source>
</evidence>
<reference evidence="2" key="1">
    <citation type="submission" date="2016-10" db="EMBL/GenBank/DDBJ databases">
        <authorList>
            <person name="Varghese N."/>
            <person name="Submissions S."/>
        </authorList>
    </citation>
    <scope>NUCLEOTIDE SEQUENCE [LARGE SCALE GENOMIC DNA]</scope>
    <source>
        <strain evidence="2">NLAE-zl-G277</strain>
    </source>
</reference>
<protein>
    <submittedName>
        <fullName evidence="1">Uncharacterized protein</fullName>
    </submittedName>
</protein>
<gene>
    <name evidence="1" type="ORF">SAMN05216313_13517</name>
</gene>
<sequence>MGEWKRENRNEYLEALKAYRETKALKPMIRLFTK</sequence>
<dbReference type="STRING" id="460384.SAMN05216313_13517"/>
<dbReference type="Proteomes" id="UP000198508">
    <property type="component" value="Unassembled WGS sequence"/>
</dbReference>
<keyword evidence="2" id="KW-1185">Reference proteome</keyword>
<dbReference type="EMBL" id="FOIM01000035">
    <property type="protein sequence ID" value="SEU13713.1"/>
    <property type="molecule type" value="Genomic_DNA"/>
</dbReference>